<protein>
    <submittedName>
        <fullName evidence="2">L-fuco-beta-pyranose dehydrogenase</fullName>
        <ecNumber evidence="2">1.1.1.122</ecNumber>
    </submittedName>
</protein>
<feature type="non-terminal residue" evidence="2">
    <location>
        <position position="47"/>
    </location>
</feature>
<name>A0A6J4VRB6_9BACT</name>
<organism evidence="2">
    <name type="scientific">uncultured Thermomicrobiales bacterium</name>
    <dbReference type="NCBI Taxonomy" id="1645740"/>
    <lineage>
        <taxon>Bacteria</taxon>
        <taxon>Pseudomonadati</taxon>
        <taxon>Thermomicrobiota</taxon>
        <taxon>Thermomicrobia</taxon>
        <taxon>Thermomicrobiales</taxon>
        <taxon>environmental samples</taxon>
    </lineage>
</organism>
<dbReference type="GO" id="GO:0047834">
    <property type="term" value="F:D-threo-aldose 1-dehydrogenase activity"/>
    <property type="evidence" value="ECO:0007669"/>
    <property type="project" value="UniProtKB-EC"/>
</dbReference>
<proteinExistence type="predicted"/>
<reference evidence="2" key="1">
    <citation type="submission" date="2020-02" db="EMBL/GenBank/DDBJ databases">
        <authorList>
            <person name="Meier V. D."/>
        </authorList>
    </citation>
    <scope>NUCLEOTIDE SEQUENCE</scope>
    <source>
        <strain evidence="2">AVDCRST_MAG18</strain>
    </source>
</reference>
<evidence type="ECO:0000313" key="2">
    <source>
        <dbReference type="EMBL" id="CAA9586869.1"/>
    </source>
</evidence>
<keyword evidence="2" id="KW-0560">Oxidoreductase</keyword>
<gene>
    <name evidence="2" type="ORF">AVDCRST_MAG18-3996</name>
</gene>
<feature type="non-terminal residue" evidence="2">
    <location>
        <position position="1"/>
    </location>
</feature>
<accession>A0A6J4VRB6</accession>
<dbReference type="EMBL" id="CADCWN010000317">
    <property type="protein sequence ID" value="CAA9586869.1"/>
    <property type="molecule type" value="Genomic_DNA"/>
</dbReference>
<feature type="region of interest" description="Disordered" evidence="1">
    <location>
        <begin position="1"/>
        <end position="47"/>
    </location>
</feature>
<sequence>LPAPRRPLGRRRAAVPAGAPRGGRGDPRSGHARAGWSQSGGNPPPVL</sequence>
<evidence type="ECO:0000256" key="1">
    <source>
        <dbReference type="SAM" id="MobiDB-lite"/>
    </source>
</evidence>
<dbReference type="EC" id="1.1.1.122" evidence="2"/>
<dbReference type="AlphaFoldDB" id="A0A6J4VRB6"/>